<dbReference type="GO" id="GO:0016301">
    <property type="term" value="F:kinase activity"/>
    <property type="evidence" value="ECO:0007669"/>
    <property type="project" value="UniProtKB-KW"/>
</dbReference>
<dbReference type="PANTHER" id="PTHR18964">
    <property type="entry name" value="ROK (REPRESSOR, ORF, KINASE) FAMILY"/>
    <property type="match status" value="1"/>
</dbReference>
<evidence type="ECO:0000313" key="4">
    <source>
        <dbReference type="EMBL" id="NKY66417.1"/>
    </source>
</evidence>
<dbReference type="RefSeq" id="WP_074426643.1">
    <property type="nucleotide sequence ID" value="NZ_BJEG01000001.1"/>
</dbReference>
<keyword evidence="5" id="KW-0808">Transferase</keyword>
<dbReference type="Gene3D" id="3.30.420.40">
    <property type="match status" value="2"/>
</dbReference>
<dbReference type="EMBL" id="JAAXPM010000001">
    <property type="protein sequence ID" value="NKY66417.1"/>
    <property type="molecule type" value="Genomic_DNA"/>
</dbReference>
<keyword evidence="3" id="KW-0119">Carbohydrate metabolism</keyword>
<dbReference type="Proteomes" id="UP000585749">
    <property type="component" value="Unassembled WGS sequence"/>
</dbReference>
<dbReference type="Proteomes" id="UP000182448">
    <property type="component" value="Unassembled WGS sequence"/>
</dbReference>
<evidence type="ECO:0000256" key="3">
    <source>
        <dbReference type="ARBA" id="ARBA00022629"/>
    </source>
</evidence>
<dbReference type="SUPFAM" id="SSF53067">
    <property type="entry name" value="Actin-like ATPase domain"/>
    <property type="match status" value="1"/>
</dbReference>
<evidence type="ECO:0000256" key="2">
    <source>
        <dbReference type="ARBA" id="ARBA00006479"/>
    </source>
</evidence>
<dbReference type="OrthoDB" id="9796533at2"/>
<dbReference type="InterPro" id="IPR036390">
    <property type="entry name" value="WH_DNA-bd_sf"/>
</dbReference>
<organism evidence="4 7">
    <name type="scientific">Weissella hellenica</name>
    <dbReference type="NCBI Taxonomy" id="46256"/>
    <lineage>
        <taxon>Bacteria</taxon>
        <taxon>Bacillati</taxon>
        <taxon>Bacillota</taxon>
        <taxon>Bacilli</taxon>
        <taxon>Lactobacillales</taxon>
        <taxon>Lactobacillaceae</taxon>
        <taxon>Weissella</taxon>
    </lineage>
</organism>
<keyword evidence="6" id="KW-1185">Reference proteome</keyword>
<accession>A0A4Y4G3K3</accession>
<dbReference type="Gene3D" id="1.10.10.10">
    <property type="entry name" value="Winged helix-like DNA-binding domain superfamily/Winged helix DNA-binding domain"/>
    <property type="match status" value="1"/>
</dbReference>
<evidence type="ECO:0000313" key="5">
    <source>
        <dbReference type="EMBL" id="SCB73052.1"/>
    </source>
</evidence>
<comment type="caution">
    <text evidence="4">The sequence shown here is derived from an EMBL/GenBank/DDBJ whole genome shotgun (WGS) entry which is preliminary data.</text>
</comment>
<dbReference type="EMBL" id="FMAW01000001">
    <property type="protein sequence ID" value="SCB73052.1"/>
    <property type="molecule type" value="Genomic_DNA"/>
</dbReference>
<dbReference type="PANTHER" id="PTHR18964:SF110">
    <property type="entry name" value="TRANSCRIPTIONAL REGULATOR, XYLR-RELATED"/>
    <property type="match status" value="1"/>
</dbReference>
<keyword evidence="3" id="KW-0859">Xylose metabolism</keyword>
<evidence type="ECO:0000313" key="7">
    <source>
        <dbReference type="Proteomes" id="UP000585749"/>
    </source>
</evidence>
<evidence type="ECO:0000256" key="1">
    <source>
        <dbReference type="ARBA" id="ARBA00002486"/>
    </source>
</evidence>
<dbReference type="InterPro" id="IPR036388">
    <property type="entry name" value="WH-like_DNA-bd_sf"/>
</dbReference>
<sequence>MKDQGMKSIQKNNFSETFHLFFQHDRVSKQVISDNLGHSLPTITSNLKKLLDRNLIIKDGEFTTQKTGRPAQAYELNNNAFISLGMAIFGDYVLIVALNARGELFAECRSDIVFKNIDNYYYKISQVIKSFITRKNINEDCITGLGIGIQGLVSQNQKKVIYSQILPMQGVTTDVLQQYLSFPVSFLHDADAVALAEERISTHHEDAIYLSIGPHLGTAMMVDGKIYNGSRGRSGTMEHITIAMSDKRLCYCGRYNCIETYIAINALISDDKETLSQFFNLVDQGDAPTLQRWHQYLDDVSEAIMNLHMFVDSPIVLAGELSMYLKAHDIDYLENRISKISVFPKENSYLSIGNAHNHPVAVGAALPLIKKFIKNI</sequence>
<dbReference type="SUPFAM" id="SSF46785">
    <property type="entry name" value="Winged helix' DNA-binding domain"/>
    <property type="match status" value="1"/>
</dbReference>
<dbReference type="Pfam" id="PF00480">
    <property type="entry name" value="ROK"/>
    <property type="match status" value="1"/>
</dbReference>
<dbReference type="InterPro" id="IPR000600">
    <property type="entry name" value="ROK"/>
</dbReference>
<proteinExistence type="inferred from homology"/>
<dbReference type="InterPro" id="IPR043129">
    <property type="entry name" value="ATPase_NBD"/>
</dbReference>
<evidence type="ECO:0000313" key="6">
    <source>
        <dbReference type="Proteomes" id="UP000182448"/>
    </source>
</evidence>
<protein>
    <submittedName>
        <fullName evidence="4">ROK family transcriptional regulator</fullName>
    </submittedName>
    <submittedName>
        <fullName evidence="5">Sugar kinase of the NBD/HSP70 family, may contain an N-terminal HTH domain</fullName>
    </submittedName>
</protein>
<reference evidence="4 7" key="2">
    <citation type="submission" date="2020-04" db="EMBL/GenBank/DDBJ databases">
        <title>MicrobeNet Type strains.</title>
        <authorList>
            <person name="Nicholson A.C."/>
        </authorList>
    </citation>
    <scope>NUCLEOTIDE SEQUENCE [LARGE SCALE GENOMIC DNA]</scope>
    <source>
        <strain evidence="4 7">CCUG 33494</strain>
    </source>
</reference>
<reference evidence="5 6" key="1">
    <citation type="submission" date="2016-08" db="EMBL/GenBank/DDBJ databases">
        <authorList>
            <person name="Varghese N."/>
            <person name="Submissions Spin"/>
        </authorList>
    </citation>
    <scope>NUCLEOTIDE SEQUENCE [LARGE SCALE GENOMIC DNA]</scope>
    <source>
        <strain evidence="5 6">R-53116</strain>
    </source>
</reference>
<keyword evidence="5" id="KW-0418">Kinase</keyword>
<comment type="similarity">
    <text evidence="2">Belongs to the ROK (NagC/XylR) family.</text>
</comment>
<name>A0A4Y4G3K3_WEIHE</name>
<dbReference type="GO" id="GO:0042732">
    <property type="term" value="P:D-xylose metabolic process"/>
    <property type="evidence" value="ECO:0007669"/>
    <property type="project" value="UniProtKB-KW"/>
</dbReference>
<gene>
    <name evidence="5" type="ORF">GA0061075_10197</name>
    <name evidence="4" type="ORF">HF960_01700</name>
</gene>
<comment type="function">
    <text evidence="1">Transcriptional repressor of xylose-utilizing enzymes.</text>
</comment>
<dbReference type="AlphaFoldDB" id="A0A4Y4G3K3"/>